<dbReference type="PANTHER" id="PTHR21015:SF28">
    <property type="entry name" value="SLL1722 PROTEIN"/>
    <property type="match status" value="1"/>
</dbReference>
<dbReference type="InterPro" id="IPR016683">
    <property type="entry name" value="Glyco_trans_28_RedA_prd"/>
</dbReference>
<dbReference type="GO" id="GO:0016758">
    <property type="term" value="F:hexosyltransferase activity"/>
    <property type="evidence" value="ECO:0007669"/>
    <property type="project" value="InterPro"/>
</dbReference>
<dbReference type="PANTHER" id="PTHR21015">
    <property type="entry name" value="UDP-N-ACETYLGLUCOSAMINE--N-ACETYLMURAMYL-(PENTAPEPTIDE) PYROPHOSPHORYL-UNDECAPRENOL N-ACETYLGLUCOSAMINE TRANSFERASE 1"/>
    <property type="match status" value="1"/>
</dbReference>
<proteinExistence type="predicted"/>
<dbReference type="AlphaFoldDB" id="A0A951QJB8"/>
<dbReference type="InterPro" id="IPR007235">
    <property type="entry name" value="Glyco_trans_28_C"/>
</dbReference>
<feature type="domain" description="Glycosyl transferase family 28 C-terminal" evidence="1">
    <location>
        <begin position="226"/>
        <end position="367"/>
    </location>
</feature>
<protein>
    <submittedName>
        <fullName evidence="2">Glycosyltransferase family protein</fullName>
    </submittedName>
</protein>
<evidence type="ECO:0000313" key="3">
    <source>
        <dbReference type="Proteomes" id="UP000729701"/>
    </source>
</evidence>
<evidence type="ECO:0000259" key="1">
    <source>
        <dbReference type="Pfam" id="PF04101"/>
    </source>
</evidence>
<dbReference type="Gene3D" id="3.40.50.2000">
    <property type="entry name" value="Glycogen Phosphorylase B"/>
    <property type="match status" value="1"/>
</dbReference>
<name>A0A951QJB8_9CYAN</name>
<reference evidence="2" key="2">
    <citation type="journal article" date="2022" name="Microbiol. Resour. Announc.">
        <title>Metagenome Sequencing to Explore Phylogenomics of Terrestrial Cyanobacteria.</title>
        <authorList>
            <person name="Ward R.D."/>
            <person name="Stajich J.E."/>
            <person name="Johansen J.R."/>
            <person name="Huntemann M."/>
            <person name="Clum A."/>
            <person name="Foster B."/>
            <person name="Foster B."/>
            <person name="Roux S."/>
            <person name="Palaniappan K."/>
            <person name="Varghese N."/>
            <person name="Mukherjee S."/>
            <person name="Reddy T.B.K."/>
            <person name="Daum C."/>
            <person name="Copeland A."/>
            <person name="Chen I.A."/>
            <person name="Ivanova N.N."/>
            <person name="Kyrpides N.C."/>
            <person name="Shapiro N."/>
            <person name="Eloe-Fadrosh E.A."/>
            <person name="Pietrasiak N."/>
        </authorList>
    </citation>
    <scope>NUCLEOTIDE SEQUENCE</scope>
    <source>
        <strain evidence="2">GSE-NOS-MK-12-04C</strain>
    </source>
</reference>
<dbReference type="PIRSF" id="PIRSF017085">
    <property type="entry name" value="Glycosyltransf_RedA_prd"/>
    <property type="match status" value="1"/>
</dbReference>
<reference evidence="2" key="1">
    <citation type="submission" date="2021-05" db="EMBL/GenBank/DDBJ databases">
        <authorList>
            <person name="Pietrasiak N."/>
            <person name="Ward R."/>
            <person name="Stajich J.E."/>
            <person name="Kurbessoian T."/>
        </authorList>
    </citation>
    <scope>NUCLEOTIDE SEQUENCE</scope>
    <source>
        <strain evidence="2">GSE-NOS-MK-12-04C</strain>
    </source>
</reference>
<dbReference type="Pfam" id="PF04101">
    <property type="entry name" value="Glyco_tran_28_C"/>
    <property type="match status" value="1"/>
</dbReference>
<sequence length="415" mass="47042">MRLLVYSHDAYGLGNIRRMLAICEHLLNEIPELSILLLSGSPMLQGFRMPKGLDYIKLPCLNRGETGEVAVRYLGMGIDETVKLRSELILSAAINFQPDLFLVDKKPYGLKNELTDTINYLQTKQPESRIVLLLRDILDSPEKTIAEWQKNGYYEALEKFYHQILVVGTPEVFDTVKEYKFPPALAEKVRYCGYMRRQPGLKSTNLIKKELQVLPEERLILVTPGGGEDGYELVDAYLSALALMPAQHQIKSLIICGPEMPAQQKQLVFEAAGNNSQVIIGEFTDDLMSYMQAADLVVSMAGYNTVCEILSAEKPAVILPRCKPSQEQLIRAECMAKLGLFQTIHPEDINHENLRDELLSQLKPQENRCFDIDMNGLPRVKDYICMLFTQTSCKRQLSKFYQKAYSVPSLVISYC</sequence>
<evidence type="ECO:0000313" key="2">
    <source>
        <dbReference type="EMBL" id="MBW4667504.1"/>
    </source>
</evidence>
<organism evidence="2 3">
    <name type="scientific">Cyanomargarita calcarea GSE-NOS-MK-12-04C</name>
    <dbReference type="NCBI Taxonomy" id="2839659"/>
    <lineage>
        <taxon>Bacteria</taxon>
        <taxon>Bacillati</taxon>
        <taxon>Cyanobacteriota</taxon>
        <taxon>Cyanophyceae</taxon>
        <taxon>Nostocales</taxon>
        <taxon>Cyanomargaritaceae</taxon>
        <taxon>Cyanomargarita</taxon>
    </lineage>
</organism>
<dbReference type="EMBL" id="JAHHGZ010000007">
    <property type="protein sequence ID" value="MBW4667504.1"/>
    <property type="molecule type" value="Genomic_DNA"/>
</dbReference>
<dbReference type="SUPFAM" id="SSF53756">
    <property type="entry name" value="UDP-Glycosyltransferase/glycogen phosphorylase"/>
    <property type="match status" value="1"/>
</dbReference>
<comment type="caution">
    <text evidence="2">The sequence shown here is derived from an EMBL/GenBank/DDBJ whole genome shotgun (WGS) entry which is preliminary data.</text>
</comment>
<dbReference type="Proteomes" id="UP000729701">
    <property type="component" value="Unassembled WGS sequence"/>
</dbReference>
<accession>A0A951QJB8</accession>
<gene>
    <name evidence="2" type="ORF">KME60_08750</name>
</gene>